<dbReference type="EMBL" id="CAXITT010000293">
    <property type="protein sequence ID" value="CAL1538284.1"/>
    <property type="molecule type" value="Genomic_DNA"/>
</dbReference>
<comment type="caution">
    <text evidence="7">The sequence shown here is derived from an EMBL/GenBank/DDBJ whole genome shotgun (WGS) entry which is preliminary data.</text>
</comment>
<evidence type="ECO:0000256" key="3">
    <source>
        <dbReference type="ARBA" id="ARBA00023239"/>
    </source>
</evidence>
<evidence type="ECO:0000256" key="4">
    <source>
        <dbReference type="SAM" id="SignalP"/>
    </source>
</evidence>
<name>A0AAV2HVT6_LYMST</name>
<evidence type="ECO:0000313" key="7">
    <source>
        <dbReference type="EMBL" id="CAL1538284.1"/>
    </source>
</evidence>
<evidence type="ECO:0000313" key="8">
    <source>
        <dbReference type="Proteomes" id="UP001497497"/>
    </source>
</evidence>
<keyword evidence="4" id="KW-0732">Signal</keyword>
<dbReference type="PANTHER" id="PTHR42818:SF1">
    <property type="entry name" value="SULFOPYRUVATE DECARBOXYLASE"/>
    <property type="match status" value="1"/>
</dbReference>
<keyword evidence="3" id="KW-0456">Lyase</keyword>
<feature type="domain" description="Thiamine pyrophosphate enzyme TPP-binding" evidence="5">
    <location>
        <begin position="262"/>
        <end position="400"/>
    </location>
</feature>
<dbReference type="GO" id="GO:0030976">
    <property type="term" value="F:thiamine pyrophosphate binding"/>
    <property type="evidence" value="ECO:0007669"/>
    <property type="project" value="InterPro"/>
</dbReference>
<dbReference type="GO" id="GO:0033980">
    <property type="term" value="F:phosphonopyruvate decarboxylase activity"/>
    <property type="evidence" value="ECO:0007669"/>
    <property type="project" value="InterPro"/>
</dbReference>
<dbReference type="PANTHER" id="PTHR42818">
    <property type="entry name" value="SULFOPYRUVATE DECARBOXYLASE SUBUNIT ALPHA"/>
    <property type="match status" value="1"/>
</dbReference>
<evidence type="ECO:0000259" key="6">
    <source>
        <dbReference type="Pfam" id="PF02776"/>
    </source>
</evidence>
<feature type="signal peptide" evidence="4">
    <location>
        <begin position="1"/>
        <end position="25"/>
    </location>
</feature>
<dbReference type="InterPro" id="IPR051818">
    <property type="entry name" value="TPP_dependent_decarboxylase"/>
</dbReference>
<dbReference type="Gene3D" id="3.40.50.970">
    <property type="match status" value="2"/>
</dbReference>
<protein>
    <recommendedName>
        <fullName evidence="9">2-hydroxyacyl-CoA lyase 2</fullName>
    </recommendedName>
</protein>
<dbReference type="Proteomes" id="UP001497497">
    <property type="component" value="Unassembled WGS sequence"/>
</dbReference>
<dbReference type="InterPro" id="IPR017684">
    <property type="entry name" value="Phosphono-pyrv_decarboxylase"/>
</dbReference>
<feature type="domain" description="Thiamine pyrophosphate enzyme N-terminal TPP-binding" evidence="6">
    <location>
        <begin position="60"/>
        <end position="169"/>
    </location>
</feature>
<evidence type="ECO:0008006" key="9">
    <source>
        <dbReference type="Google" id="ProtNLM"/>
    </source>
</evidence>
<dbReference type="CDD" id="cd07035">
    <property type="entry name" value="TPP_PYR_POX_like"/>
    <property type="match status" value="1"/>
</dbReference>
<proteinExistence type="predicted"/>
<dbReference type="InterPro" id="IPR029061">
    <property type="entry name" value="THDP-binding"/>
</dbReference>
<dbReference type="SUPFAM" id="SSF52518">
    <property type="entry name" value="Thiamin diphosphate-binding fold (THDP-binding)"/>
    <property type="match status" value="2"/>
</dbReference>
<dbReference type="NCBIfam" id="TIGR03297">
    <property type="entry name" value="Ppyr-DeCO2ase"/>
    <property type="match status" value="1"/>
</dbReference>
<keyword evidence="1" id="KW-0210">Decarboxylase</keyword>
<keyword evidence="8" id="KW-1185">Reference proteome</keyword>
<dbReference type="FunFam" id="3.40.50.970:FF:000101">
    <property type="entry name" value="Putative phosphonopyruvate decarboxylase"/>
    <property type="match status" value="1"/>
</dbReference>
<accession>A0AAV2HVT6</accession>
<organism evidence="7 8">
    <name type="scientific">Lymnaea stagnalis</name>
    <name type="common">Great pond snail</name>
    <name type="synonym">Helix stagnalis</name>
    <dbReference type="NCBI Taxonomy" id="6523"/>
    <lineage>
        <taxon>Eukaryota</taxon>
        <taxon>Metazoa</taxon>
        <taxon>Spiralia</taxon>
        <taxon>Lophotrochozoa</taxon>
        <taxon>Mollusca</taxon>
        <taxon>Gastropoda</taxon>
        <taxon>Heterobranchia</taxon>
        <taxon>Euthyneura</taxon>
        <taxon>Panpulmonata</taxon>
        <taxon>Hygrophila</taxon>
        <taxon>Lymnaeoidea</taxon>
        <taxon>Lymnaeidae</taxon>
        <taxon>Lymnaea</taxon>
    </lineage>
</organism>
<feature type="chain" id="PRO_5043808128" description="2-hydroxyacyl-CoA lyase 2" evidence="4">
    <location>
        <begin position="26"/>
        <end position="431"/>
    </location>
</feature>
<keyword evidence="2" id="KW-0786">Thiamine pyrophosphate</keyword>
<gene>
    <name evidence="7" type="ORF">GSLYS_00012105001</name>
</gene>
<dbReference type="InterPro" id="IPR011766">
    <property type="entry name" value="TPP_enzyme_TPP-bd"/>
</dbReference>
<dbReference type="InterPro" id="IPR012001">
    <property type="entry name" value="Thiamin_PyroP_enz_TPP-bd_dom"/>
</dbReference>
<sequence length="431" mass="46985">MSSVLVVFRLTRLVSVSAPLAQTLSHNISCQFHPCPAKHFSTSPSSRMSSSPKPLDPGVFYEAVKTSGVNFFCGVPDSLLKDFCAYVTSNASEKDHVIVANEGAAVALASGYHLATGKTAMVYLQNSGLGNMVNPLMSLANPAVYSIPILLLVGWRGEPGIKDEPQHRAQGGITKNLLECMDIPCAVLPKDQDEMKALLKRAHDHFEEKRSPFALLVKSKTFSACKLKTSNDNNFPLTREEALFKVINCLDENDAVVGTTGMLSRELFEYRVSMKMGHARDFLTVGSMGHASAIALGIALHKKDRQVFCLDGDGAVLMHMGTLATIGQQGPPNLKHIVFNNGAHDSVGGQPTEAANHDDFDLCAIAKGCGYKEVFVAKTEQEIEEKVQYLHKAKGPILLELKVKLGSRSDLGRPTRTTHENKEDFMDFLRV</sequence>
<dbReference type="CDD" id="cd03371">
    <property type="entry name" value="TPP_PpyrDC"/>
    <property type="match status" value="1"/>
</dbReference>
<evidence type="ECO:0000256" key="1">
    <source>
        <dbReference type="ARBA" id="ARBA00022793"/>
    </source>
</evidence>
<dbReference type="GO" id="GO:0032923">
    <property type="term" value="P:organic phosphonate biosynthetic process"/>
    <property type="evidence" value="ECO:0007669"/>
    <property type="project" value="InterPro"/>
</dbReference>
<dbReference type="AlphaFoldDB" id="A0AAV2HVT6"/>
<evidence type="ECO:0000256" key="2">
    <source>
        <dbReference type="ARBA" id="ARBA00023052"/>
    </source>
</evidence>
<dbReference type="Pfam" id="PF02775">
    <property type="entry name" value="TPP_enzyme_C"/>
    <property type="match status" value="1"/>
</dbReference>
<dbReference type="Pfam" id="PF02776">
    <property type="entry name" value="TPP_enzyme_N"/>
    <property type="match status" value="1"/>
</dbReference>
<reference evidence="7 8" key="1">
    <citation type="submission" date="2024-04" db="EMBL/GenBank/DDBJ databases">
        <authorList>
            <consortium name="Genoscope - CEA"/>
            <person name="William W."/>
        </authorList>
    </citation>
    <scope>NUCLEOTIDE SEQUENCE [LARGE SCALE GENOMIC DNA]</scope>
</reference>
<dbReference type="FunFam" id="3.40.50.970:FF:000100">
    <property type="entry name" value="Putative phosphonopyruvate decarboxylase"/>
    <property type="match status" value="1"/>
</dbReference>
<evidence type="ECO:0000259" key="5">
    <source>
        <dbReference type="Pfam" id="PF02775"/>
    </source>
</evidence>